<evidence type="ECO:0008006" key="3">
    <source>
        <dbReference type="Google" id="ProtNLM"/>
    </source>
</evidence>
<reference evidence="2" key="1">
    <citation type="journal article" date="2019" name="Int. J. Syst. Evol. Microbiol.">
        <title>The Global Catalogue of Microorganisms (GCM) 10K type strain sequencing project: providing services to taxonomists for standard genome sequencing and annotation.</title>
        <authorList>
            <consortium name="The Broad Institute Genomics Platform"/>
            <consortium name="The Broad Institute Genome Sequencing Center for Infectious Disease"/>
            <person name="Wu L."/>
            <person name="Ma J."/>
        </authorList>
    </citation>
    <scope>NUCLEOTIDE SEQUENCE [LARGE SCALE GENOMIC DNA]</scope>
    <source>
        <strain evidence="2">CCUG 43111</strain>
    </source>
</reference>
<evidence type="ECO:0000313" key="2">
    <source>
        <dbReference type="Proteomes" id="UP001596101"/>
    </source>
</evidence>
<sequence>MQALKTTIDAALPTVAPSSLRAARLALARSQCAQFPTRLALARWTSGGNLPYLRGKGNPPLRAAWFARAQRDFQAWLESGGFVQHEDKDDNAA</sequence>
<comment type="caution">
    <text evidence="1">The sequence shown here is derived from an EMBL/GenBank/DDBJ whole genome shotgun (WGS) entry which is preliminary data.</text>
</comment>
<keyword evidence="2" id="KW-1185">Reference proteome</keyword>
<gene>
    <name evidence="1" type="ORF">ACFPQ5_16620</name>
</gene>
<evidence type="ECO:0000313" key="1">
    <source>
        <dbReference type="EMBL" id="MFC5479825.1"/>
    </source>
</evidence>
<proteinExistence type="predicted"/>
<organism evidence="1 2">
    <name type="scientific">Massilia suwonensis</name>
    <dbReference type="NCBI Taxonomy" id="648895"/>
    <lineage>
        <taxon>Bacteria</taxon>
        <taxon>Pseudomonadati</taxon>
        <taxon>Pseudomonadota</taxon>
        <taxon>Betaproteobacteria</taxon>
        <taxon>Burkholderiales</taxon>
        <taxon>Oxalobacteraceae</taxon>
        <taxon>Telluria group</taxon>
        <taxon>Massilia</taxon>
    </lineage>
</organism>
<accession>A0ABW0MPS2</accession>
<dbReference type="Proteomes" id="UP001596101">
    <property type="component" value="Unassembled WGS sequence"/>
</dbReference>
<dbReference type="EMBL" id="JBHSMR010000013">
    <property type="protein sequence ID" value="MFC5479825.1"/>
    <property type="molecule type" value="Genomic_DNA"/>
</dbReference>
<dbReference type="RefSeq" id="WP_379758027.1">
    <property type="nucleotide sequence ID" value="NZ_JBHSMR010000013.1"/>
</dbReference>
<protein>
    <recommendedName>
        <fullName evidence="3">AlpA family phage regulatory protein</fullName>
    </recommendedName>
</protein>
<name>A0ABW0MPS2_9BURK</name>